<dbReference type="Proteomes" id="UP000030201">
    <property type="component" value="Segment"/>
</dbReference>
<protein>
    <submittedName>
        <fullName evidence="1">Uncharacterized protein</fullName>
    </submittedName>
</protein>
<name>A0A0A0RLT6_9CAUD</name>
<dbReference type="RefSeq" id="YP_009202363.1">
    <property type="nucleotide sequence ID" value="NC_028842.1"/>
</dbReference>
<organism evidence="1 2">
    <name type="scientific">Mycobacterium phage CaptainTrips</name>
    <dbReference type="NCBI Taxonomy" id="1556289"/>
    <lineage>
        <taxon>Viruses</taxon>
        <taxon>Duplodnaviria</taxon>
        <taxon>Heunggongvirae</taxon>
        <taxon>Uroviricota</taxon>
        <taxon>Caudoviricetes</taxon>
        <taxon>Gracegardnervirinae</taxon>
        <taxon>Cheoctovirus</taxon>
        <taxon>Cheoctovirus captaintrips</taxon>
    </lineage>
</organism>
<evidence type="ECO:0000313" key="1">
    <source>
        <dbReference type="EMBL" id="AIW02475.1"/>
    </source>
</evidence>
<proteinExistence type="predicted"/>
<evidence type="ECO:0000313" key="2">
    <source>
        <dbReference type="Proteomes" id="UP000030201"/>
    </source>
</evidence>
<keyword evidence="2" id="KW-1185">Reference proteome</keyword>
<dbReference type="KEGG" id="vg:26629336"/>
<gene>
    <name evidence="1" type="primary">83</name>
    <name evidence="1" type="ORF">PBI_CAPTAINTRIPS_83</name>
</gene>
<dbReference type="OrthoDB" id="24735at10239"/>
<sequence>MSDDAFRASVKAAVDKYGITAVASKCQTSLLVVRRWTEGFPPYGAAKASVLKAIDSLEEA</sequence>
<accession>A0A0A0RLT6</accession>
<dbReference type="EMBL" id="KM652553">
    <property type="protein sequence ID" value="AIW02475.1"/>
    <property type="molecule type" value="Genomic_DNA"/>
</dbReference>
<reference evidence="1 2" key="1">
    <citation type="submission" date="2014-09" db="EMBL/GenBank/DDBJ databases">
        <authorList>
            <person name="Powell E.R."/>
            <person name="Ardrey L.M."/>
            <person name="Brewer L.W."/>
            <person name="Cochran D.E."/>
            <person name="Debro L.H."/>
            <person name="Murdock C.A."/>
            <person name="Reynolds S.V."/>
            <person name="Bradley K.W."/>
            <person name="Barker L.P."/>
            <person name="Asai D.J."/>
            <person name="Bowman C.A."/>
            <person name="Russell D.A."/>
            <person name="Pope W.H."/>
            <person name="Jacobs-Sera D."/>
            <person name="Hendrix R.W."/>
            <person name="Hatfull G.F."/>
        </authorList>
    </citation>
    <scope>NUCLEOTIDE SEQUENCE [LARGE SCALE GENOMIC DNA]</scope>
</reference>
<dbReference type="GeneID" id="26629336"/>